<reference evidence="3 4" key="1">
    <citation type="journal article" date="2015" name="Genome Announc.">
        <title>Draft Genome Sequence of the Terrestrial Cyanobacterium Scytonema millei VB511283, Isolated from Eastern India.</title>
        <authorList>
            <person name="Sen D."/>
            <person name="Chandrababunaidu M.M."/>
            <person name="Singh D."/>
            <person name="Sanghi N."/>
            <person name="Ghorai A."/>
            <person name="Mishra G.P."/>
            <person name="Madduluri M."/>
            <person name="Adhikary S.P."/>
            <person name="Tripathy S."/>
        </authorList>
    </citation>
    <scope>NUCLEOTIDE SEQUENCE [LARGE SCALE GENOMIC DNA]</scope>
    <source>
        <strain evidence="3 4">VB511283</strain>
    </source>
</reference>
<proteinExistence type="predicted"/>
<keyword evidence="2" id="KW-0732">Signal</keyword>
<evidence type="ECO:0000256" key="1">
    <source>
        <dbReference type="SAM" id="MobiDB-lite"/>
    </source>
</evidence>
<evidence type="ECO:0000256" key="2">
    <source>
        <dbReference type="SAM" id="SignalP"/>
    </source>
</evidence>
<sequence>MPIKFNRFSGILLAIAAVAGFQASAIAQPSNHTLADLFEQTMFTSDPDFFQNRSFGRQFDWLLGTNGFPDNEINRDAKRTDDLYRAALEQQVSSDPVIRTRDLPNPYRTSVLESNKSSNPK</sequence>
<evidence type="ECO:0000313" key="3">
    <source>
        <dbReference type="EMBL" id="NHC35755.1"/>
    </source>
</evidence>
<name>A0A9X5E5N0_9CYAN</name>
<dbReference type="OrthoDB" id="468477at2"/>
<feature type="signal peptide" evidence="2">
    <location>
        <begin position="1"/>
        <end position="27"/>
    </location>
</feature>
<evidence type="ECO:0008006" key="5">
    <source>
        <dbReference type="Google" id="ProtNLM"/>
    </source>
</evidence>
<dbReference type="RefSeq" id="WP_039713300.1">
    <property type="nucleotide sequence ID" value="NZ_JTJC03000003.1"/>
</dbReference>
<comment type="caution">
    <text evidence="3">The sequence shown here is derived from an EMBL/GenBank/DDBJ whole genome shotgun (WGS) entry which is preliminary data.</text>
</comment>
<feature type="chain" id="PRO_5040753648" description="Porin" evidence="2">
    <location>
        <begin position="28"/>
        <end position="121"/>
    </location>
</feature>
<organism evidence="3 4">
    <name type="scientific">Scytonema millei VB511283</name>
    <dbReference type="NCBI Taxonomy" id="1245923"/>
    <lineage>
        <taxon>Bacteria</taxon>
        <taxon>Bacillati</taxon>
        <taxon>Cyanobacteriota</taxon>
        <taxon>Cyanophyceae</taxon>
        <taxon>Nostocales</taxon>
        <taxon>Scytonemataceae</taxon>
        <taxon>Scytonema</taxon>
    </lineage>
</organism>
<feature type="region of interest" description="Disordered" evidence="1">
    <location>
        <begin position="95"/>
        <end position="121"/>
    </location>
</feature>
<protein>
    <recommendedName>
        <fullName evidence="5">Porin</fullName>
    </recommendedName>
</protein>
<gene>
    <name evidence="3" type="ORF">QH73_0014010</name>
</gene>
<dbReference type="EMBL" id="JTJC03000003">
    <property type="protein sequence ID" value="NHC35755.1"/>
    <property type="molecule type" value="Genomic_DNA"/>
</dbReference>
<feature type="compositionally biased region" description="Polar residues" evidence="1">
    <location>
        <begin position="107"/>
        <end position="121"/>
    </location>
</feature>
<dbReference type="AlphaFoldDB" id="A0A9X5E5N0"/>
<dbReference type="Proteomes" id="UP000031532">
    <property type="component" value="Unassembled WGS sequence"/>
</dbReference>
<accession>A0A9X5E5N0</accession>
<keyword evidence="4" id="KW-1185">Reference proteome</keyword>
<evidence type="ECO:0000313" key="4">
    <source>
        <dbReference type="Proteomes" id="UP000031532"/>
    </source>
</evidence>